<feature type="compositionally biased region" description="Polar residues" evidence="1">
    <location>
        <begin position="151"/>
        <end position="165"/>
    </location>
</feature>
<sequence>MNFNSLPSTPLLKLRSNSLPATMSLGNFSFKLFFIGYDLLGYIDGSKPCPSVTLMTNNSTTPNPAYPIWLKLCADELAILGAPIDEEDLTEKILDGLGDDYTELVRAVQACDNPISFYKLHEKLLTFEASLQGKTYESAYFPATANLTNKTNTHWRPQNTNTNWRPNPHGHTGWRSSLHSYTRPLMTSTSGTPPRDNCPPPRPYLGYCQICDIEGHKAKRCPSFKWVPIQPSNKDSTPSPST</sequence>
<evidence type="ECO:0000256" key="1">
    <source>
        <dbReference type="SAM" id="MobiDB-lite"/>
    </source>
</evidence>
<organism evidence="2 3">
    <name type="scientific">Nyssa sinensis</name>
    <dbReference type="NCBI Taxonomy" id="561372"/>
    <lineage>
        <taxon>Eukaryota</taxon>
        <taxon>Viridiplantae</taxon>
        <taxon>Streptophyta</taxon>
        <taxon>Embryophyta</taxon>
        <taxon>Tracheophyta</taxon>
        <taxon>Spermatophyta</taxon>
        <taxon>Magnoliopsida</taxon>
        <taxon>eudicotyledons</taxon>
        <taxon>Gunneridae</taxon>
        <taxon>Pentapetalae</taxon>
        <taxon>asterids</taxon>
        <taxon>Cornales</taxon>
        <taxon>Nyssaceae</taxon>
        <taxon>Nyssa</taxon>
    </lineage>
</organism>
<proteinExistence type="predicted"/>
<dbReference type="EMBL" id="CM018042">
    <property type="protein sequence ID" value="KAA8532778.1"/>
    <property type="molecule type" value="Genomic_DNA"/>
</dbReference>
<keyword evidence="3" id="KW-1185">Reference proteome</keyword>
<dbReference type="OrthoDB" id="1912561at2759"/>
<protein>
    <recommendedName>
        <fullName evidence="4">CCHC-type domain-containing protein</fullName>
    </recommendedName>
</protein>
<reference evidence="2 3" key="1">
    <citation type="submission" date="2019-09" db="EMBL/GenBank/DDBJ databases">
        <title>A chromosome-level genome assembly of the Chinese tupelo Nyssa sinensis.</title>
        <authorList>
            <person name="Yang X."/>
            <person name="Kang M."/>
            <person name="Yang Y."/>
            <person name="Xiong H."/>
            <person name="Wang M."/>
            <person name="Zhang Z."/>
            <person name="Wang Z."/>
            <person name="Wu H."/>
            <person name="Ma T."/>
            <person name="Liu J."/>
            <person name="Xi Z."/>
        </authorList>
    </citation>
    <scope>NUCLEOTIDE SEQUENCE [LARGE SCALE GENOMIC DNA]</scope>
    <source>
        <strain evidence="2">J267</strain>
        <tissue evidence="2">Leaf</tissue>
    </source>
</reference>
<evidence type="ECO:0000313" key="2">
    <source>
        <dbReference type="EMBL" id="KAA8532778.1"/>
    </source>
</evidence>
<name>A0A5J5ARA9_9ASTE</name>
<gene>
    <name evidence="2" type="ORF">F0562_032811</name>
</gene>
<dbReference type="AlphaFoldDB" id="A0A5J5ARA9"/>
<evidence type="ECO:0008006" key="4">
    <source>
        <dbReference type="Google" id="ProtNLM"/>
    </source>
</evidence>
<accession>A0A5J5ARA9</accession>
<feature type="region of interest" description="Disordered" evidence="1">
    <location>
        <begin position="151"/>
        <end position="177"/>
    </location>
</feature>
<dbReference type="PANTHER" id="PTHR47481:SF22">
    <property type="entry name" value="RETROTRANSPOSON GAG DOMAIN-CONTAINING PROTEIN"/>
    <property type="match status" value="1"/>
</dbReference>
<evidence type="ECO:0000313" key="3">
    <source>
        <dbReference type="Proteomes" id="UP000325577"/>
    </source>
</evidence>
<dbReference type="Proteomes" id="UP000325577">
    <property type="component" value="Linkage Group LG19"/>
</dbReference>
<dbReference type="PANTHER" id="PTHR47481">
    <property type="match status" value="1"/>
</dbReference>